<protein>
    <submittedName>
        <fullName evidence="1">AlNc14C21G2148 protein</fullName>
    </submittedName>
</protein>
<reference evidence="1" key="2">
    <citation type="submission" date="2011-02" db="EMBL/GenBank/DDBJ databases">
        <authorList>
            <person name="MacLean D."/>
        </authorList>
    </citation>
    <scope>NUCLEOTIDE SEQUENCE</scope>
</reference>
<accession>F0W5I3</accession>
<proteinExistence type="predicted"/>
<organism evidence="1">
    <name type="scientific">Albugo laibachii Nc14</name>
    <dbReference type="NCBI Taxonomy" id="890382"/>
    <lineage>
        <taxon>Eukaryota</taxon>
        <taxon>Sar</taxon>
        <taxon>Stramenopiles</taxon>
        <taxon>Oomycota</taxon>
        <taxon>Peronosporomycetes</taxon>
        <taxon>Albuginales</taxon>
        <taxon>Albuginaceae</taxon>
        <taxon>Albugo</taxon>
    </lineage>
</organism>
<gene>
    <name evidence="1" type="primary">AlNc14C21G2148</name>
    <name evidence="1" type="ORF">ALNC14_025170</name>
</gene>
<dbReference type="EMBL" id="FR824066">
    <property type="protein sequence ID" value="CCA16374.1"/>
    <property type="molecule type" value="Genomic_DNA"/>
</dbReference>
<reference evidence="1" key="1">
    <citation type="journal article" date="2011" name="PLoS Biol.">
        <title>Gene gain and loss during evolution of obligate parasitism in the white rust pathogen of Arabidopsis thaliana.</title>
        <authorList>
            <person name="Kemen E."/>
            <person name="Gardiner A."/>
            <person name="Schultz-Larsen T."/>
            <person name="Kemen A.C."/>
            <person name="Balmuth A.L."/>
            <person name="Robert-Seilaniantz A."/>
            <person name="Bailey K."/>
            <person name="Holub E."/>
            <person name="Studholme D.J."/>
            <person name="Maclean D."/>
            <person name="Jones J.D."/>
        </authorList>
    </citation>
    <scope>NUCLEOTIDE SEQUENCE</scope>
</reference>
<dbReference type="HOGENOM" id="CLU_2390563_0_0_1"/>
<name>F0W5I3_9STRA</name>
<sequence length="94" mass="11047">MVSDEKEDQLLLNASVIVHPTCPTCNVWGHTSPREIRSEYSRLLLFKVTIVCDIAVAVTSKTRIYLRYIHGIFYRKEYIWYSIQVCCSFYSMMD</sequence>
<dbReference type="AlphaFoldDB" id="F0W5I3"/>
<evidence type="ECO:0000313" key="1">
    <source>
        <dbReference type="EMBL" id="CCA16374.1"/>
    </source>
</evidence>